<evidence type="ECO:0000256" key="1">
    <source>
        <dbReference type="ARBA" id="ARBA00006295"/>
    </source>
</evidence>
<dbReference type="GO" id="GO:0005694">
    <property type="term" value="C:chromosome"/>
    <property type="evidence" value="ECO:0007669"/>
    <property type="project" value="TreeGrafter"/>
</dbReference>
<dbReference type="SUPFAM" id="SSF109709">
    <property type="entry name" value="KorB DNA-binding domain-like"/>
    <property type="match status" value="1"/>
</dbReference>
<dbReference type="Gene3D" id="1.10.10.2830">
    <property type="match status" value="1"/>
</dbReference>
<dbReference type="STRING" id="574087.Acear_2344"/>
<dbReference type="eggNOG" id="COG1475">
    <property type="taxonomic scope" value="Bacteria"/>
</dbReference>
<dbReference type="Proteomes" id="UP000001661">
    <property type="component" value="Chromosome"/>
</dbReference>
<protein>
    <submittedName>
        <fullName evidence="3">ParB-like partition protein</fullName>
    </submittedName>
</protein>
<dbReference type="InterPro" id="IPR004437">
    <property type="entry name" value="ParB/RepB/Spo0J"/>
</dbReference>
<dbReference type="HOGENOM" id="CLU_023853_0_1_9"/>
<evidence type="ECO:0000313" key="3">
    <source>
        <dbReference type="EMBL" id="ADL13825.1"/>
    </source>
</evidence>
<proteinExistence type="inferred from homology"/>
<dbReference type="SMART" id="SM00470">
    <property type="entry name" value="ParB"/>
    <property type="match status" value="1"/>
</dbReference>
<evidence type="ECO:0000259" key="2">
    <source>
        <dbReference type="SMART" id="SM00470"/>
    </source>
</evidence>
<evidence type="ECO:0000313" key="4">
    <source>
        <dbReference type="Proteomes" id="UP000001661"/>
    </source>
</evidence>
<sequence>MKNQLTKFLNLIGLTDSENEKKESVYIQDNIKRKIEYLSIEKIASNPYQSRFGFDKSELIKLAASIEKYGIINPLIVRENGNTEDYELVTGERRLKAGKLLGLTEVPVIIGEFEEYEMAEIILLNNLQRRDLDFLEEALGYQQLLNNFELGEEELANKLCKHPAVIKDRLRLLELPGEVLRLTRNSKVSEGHARALLELSDKELQTEVIKQVIENEYTVEELKDLIREILDDLNEYRDKKKVIKYFNDARLALNTIRKTVQDIKSSGLDIEVEEREQPEEFEINIRLSKK</sequence>
<gene>
    <name evidence="3" type="ordered locus">Acear_2344</name>
</gene>
<dbReference type="InterPro" id="IPR041468">
    <property type="entry name" value="HTH_ParB/Spo0J"/>
</dbReference>
<dbReference type="PANTHER" id="PTHR33375">
    <property type="entry name" value="CHROMOSOME-PARTITIONING PROTEIN PARB-RELATED"/>
    <property type="match status" value="1"/>
</dbReference>
<organism evidence="3 4">
    <name type="scientific">Acetohalobium arabaticum (strain ATCC 49924 / DSM 5501 / Z-7288)</name>
    <dbReference type="NCBI Taxonomy" id="574087"/>
    <lineage>
        <taxon>Bacteria</taxon>
        <taxon>Bacillati</taxon>
        <taxon>Bacillota</taxon>
        <taxon>Clostridia</taxon>
        <taxon>Halanaerobiales</taxon>
        <taxon>Halobacteroidaceae</taxon>
        <taxon>Acetohalobium</taxon>
    </lineage>
</organism>
<feature type="domain" description="ParB-like N-terminal" evidence="2">
    <location>
        <begin position="36"/>
        <end position="127"/>
    </location>
</feature>
<dbReference type="AlphaFoldDB" id="D9QUM4"/>
<accession>D9QUM4</accession>
<dbReference type="InterPro" id="IPR036086">
    <property type="entry name" value="ParB/Sulfiredoxin_sf"/>
</dbReference>
<dbReference type="InterPro" id="IPR003115">
    <property type="entry name" value="ParB_N"/>
</dbReference>
<dbReference type="GO" id="GO:0003677">
    <property type="term" value="F:DNA binding"/>
    <property type="evidence" value="ECO:0007669"/>
    <property type="project" value="InterPro"/>
</dbReference>
<dbReference type="SUPFAM" id="SSF110849">
    <property type="entry name" value="ParB/Sulfiredoxin"/>
    <property type="match status" value="1"/>
</dbReference>
<dbReference type="OrthoDB" id="9802051at2"/>
<dbReference type="RefSeq" id="WP_013279266.1">
    <property type="nucleotide sequence ID" value="NC_014378.1"/>
</dbReference>
<dbReference type="EMBL" id="CP002105">
    <property type="protein sequence ID" value="ADL13825.1"/>
    <property type="molecule type" value="Genomic_DNA"/>
</dbReference>
<dbReference type="KEGG" id="aar:Acear_2344"/>
<dbReference type="InterPro" id="IPR050336">
    <property type="entry name" value="Chromosome_partition/occlusion"/>
</dbReference>
<dbReference type="Pfam" id="PF02195">
    <property type="entry name" value="ParB_N"/>
    <property type="match status" value="1"/>
</dbReference>
<reference evidence="3 4" key="1">
    <citation type="journal article" date="2010" name="Stand. Genomic Sci.">
        <title>Complete genome sequence of Acetohalobium arabaticum type strain (Z-7288).</title>
        <authorList>
            <person name="Sikorski J."/>
            <person name="Lapidus A."/>
            <person name="Chertkov O."/>
            <person name="Lucas S."/>
            <person name="Copeland A."/>
            <person name="Glavina Del Rio T."/>
            <person name="Nolan M."/>
            <person name="Tice H."/>
            <person name="Cheng J.F."/>
            <person name="Han C."/>
            <person name="Brambilla E."/>
            <person name="Pitluck S."/>
            <person name="Liolios K."/>
            <person name="Ivanova N."/>
            <person name="Mavromatis K."/>
            <person name="Mikhailova N."/>
            <person name="Pati A."/>
            <person name="Bruce D."/>
            <person name="Detter C."/>
            <person name="Tapia R."/>
            <person name="Goodwin L."/>
            <person name="Chen A."/>
            <person name="Palaniappan K."/>
            <person name="Land M."/>
            <person name="Hauser L."/>
            <person name="Chang Y.J."/>
            <person name="Jeffries C.D."/>
            <person name="Rohde M."/>
            <person name="Goker M."/>
            <person name="Spring S."/>
            <person name="Woyke T."/>
            <person name="Bristow J."/>
            <person name="Eisen J.A."/>
            <person name="Markowitz V."/>
            <person name="Hugenholtz P."/>
            <person name="Kyrpides N.C."/>
            <person name="Klenk H.P."/>
        </authorList>
    </citation>
    <scope>NUCLEOTIDE SEQUENCE [LARGE SCALE GENOMIC DNA]</scope>
    <source>
        <strain evidence="4">ATCC 49924 / DSM 5501 / Z-7288</strain>
    </source>
</reference>
<dbReference type="NCBIfam" id="TIGR00180">
    <property type="entry name" value="parB_part"/>
    <property type="match status" value="1"/>
</dbReference>
<dbReference type="Pfam" id="PF17762">
    <property type="entry name" value="HTH_ParB"/>
    <property type="match status" value="1"/>
</dbReference>
<dbReference type="Gene3D" id="3.90.1530.30">
    <property type="match status" value="1"/>
</dbReference>
<comment type="similarity">
    <text evidence="1">Belongs to the ParB family.</text>
</comment>
<dbReference type="GO" id="GO:0007059">
    <property type="term" value="P:chromosome segregation"/>
    <property type="evidence" value="ECO:0007669"/>
    <property type="project" value="TreeGrafter"/>
</dbReference>
<dbReference type="FunFam" id="1.10.10.2830:FF:000001">
    <property type="entry name" value="Chromosome partitioning protein ParB"/>
    <property type="match status" value="1"/>
</dbReference>
<dbReference type="GO" id="GO:0045881">
    <property type="term" value="P:positive regulation of sporulation resulting in formation of a cellular spore"/>
    <property type="evidence" value="ECO:0007669"/>
    <property type="project" value="TreeGrafter"/>
</dbReference>
<name>D9QUM4_ACEAZ</name>
<dbReference type="PANTHER" id="PTHR33375:SF8">
    <property type="entry name" value="NUCLEOID OCCLUSION PROTEIN"/>
    <property type="match status" value="1"/>
</dbReference>
<keyword evidence="4" id="KW-1185">Reference proteome</keyword>